<evidence type="ECO:0000313" key="2">
    <source>
        <dbReference type="EMBL" id="TPX14068.1"/>
    </source>
</evidence>
<dbReference type="STRING" id="1093900.A0A507BB56"/>
<evidence type="ECO:0000259" key="1">
    <source>
        <dbReference type="Pfam" id="PF07714"/>
    </source>
</evidence>
<dbReference type="SUPFAM" id="SSF56112">
    <property type="entry name" value="Protein kinase-like (PK-like)"/>
    <property type="match status" value="1"/>
</dbReference>
<dbReference type="Pfam" id="PF07714">
    <property type="entry name" value="PK_Tyr_Ser-Thr"/>
    <property type="match status" value="1"/>
</dbReference>
<accession>A0A507BB56</accession>
<dbReference type="RefSeq" id="XP_030995779.1">
    <property type="nucleotide sequence ID" value="XM_031139058.1"/>
</dbReference>
<proteinExistence type="predicted"/>
<sequence length="305" mass="34648">MSSLIIPFESPLGECLSIMPSEGLVYAIDHEIVLKVPFQHLVRDADTGSLDQSLKSFVCQERELAVYQSLERNPHANLVRRLKTSQVDCLFLERLTPLENAWQLSSQQDQRRWALELLDAVSWLERNGWVHGDLAIRNLGVDGTNRLKVFDFGSAIPRSHPDYSNEMARDHFGLATCLHFILSGDDPFSRAQSYSEVREIQRILATGHGLIKPGAEILTDMIQDGWTGHASSLTFGQTLQRAISKIKVLDQSIPLEQSDSHYRQLEARCRDWLDQAVRNPDWKNIKDYSLACEAAGHEVDLDVWR</sequence>
<comment type="caution">
    <text evidence="2">The sequence shown here is derived from an EMBL/GenBank/DDBJ whole genome shotgun (WGS) entry which is preliminary data.</text>
</comment>
<evidence type="ECO:0000313" key="3">
    <source>
        <dbReference type="Proteomes" id="UP000319257"/>
    </source>
</evidence>
<dbReference type="GO" id="GO:0004672">
    <property type="term" value="F:protein kinase activity"/>
    <property type="evidence" value="ECO:0007669"/>
    <property type="project" value="InterPro"/>
</dbReference>
<name>A0A507BB56_9PEZI</name>
<feature type="domain" description="Serine-threonine/tyrosine-protein kinase catalytic" evidence="1">
    <location>
        <begin position="85"/>
        <end position="163"/>
    </location>
</feature>
<dbReference type="EMBL" id="SKBQ01000002">
    <property type="protein sequence ID" value="TPX14068.1"/>
    <property type="molecule type" value="Genomic_DNA"/>
</dbReference>
<protein>
    <recommendedName>
        <fullName evidence="1">Serine-threonine/tyrosine-protein kinase catalytic domain-containing protein</fullName>
    </recommendedName>
</protein>
<dbReference type="InterPro" id="IPR011009">
    <property type="entry name" value="Kinase-like_dom_sf"/>
</dbReference>
<dbReference type="InterPro" id="IPR001245">
    <property type="entry name" value="Ser-Thr/Tyr_kinase_cat_dom"/>
</dbReference>
<gene>
    <name evidence="2" type="ORF">E0L32_000462</name>
</gene>
<dbReference type="OrthoDB" id="4062651at2759"/>
<dbReference type="Proteomes" id="UP000319257">
    <property type="component" value="Unassembled WGS sequence"/>
</dbReference>
<dbReference type="InParanoid" id="A0A507BB56"/>
<keyword evidence="3" id="KW-1185">Reference proteome</keyword>
<dbReference type="Gene3D" id="1.10.510.10">
    <property type="entry name" value="Transferase(Phosphotransferase) domain 1"/>
    <property type="match status" value="1"/>
</dbReference>
<dbReference type="AlphaFoldDB" id="A0A507BB56"/>
<organism evidence="2 3">
    <name type="scientific">Thyridium curvatum</name>
    <dbReference type="NCBI Taxonomy" id="1093900"/>
    <lineage>
        <taxon>Eukaryota</taxon>
        <taxon>Fungi</taxon>
        <taxon>Dikarya</taxon>
        <taxon>Ascomycota</taxon>
        <taxon>Pezizomycotina</taxon>
        <taxon>Sordariomycetes</taxon>
        <taxon>Sordariomycetidae</taxon>
        <taxon>Thyridiales</taxon>
        <taxon>Thyridiaceae</taxon>
        <taxon>Thyridium</taxon>
    </lineage>
</organism>
<dbReference type="GeneID" id="41967909"/>
<reference evidence="2 3" key="1">
    <citation type="submission" date="2019-06" db="EMBL/GenBank/DDBJ databases">
        <title>Draft genome sequence of the filamentous fungus Phialemoniopsis curvata isolated from diesel fuel.</title>
        <authorList>
            <person name="Varaljay V.A."/>
            <person name="Lyon W.J."/>
            <person name="Crouch A.L."/>
            <person name="Drake C.E."/>
            <person name="Hollomon J.M."/>
            <person name="Nadeau L.J."/>
            <person name="Nunn H.S."/>
            <person name="Stevenson B.S."/>
            <person name="Bojanowski C.L."/>
            <person name="Crookes-Goodson W.J."/>
        </authorList>
    </citation>
    <scope>NUCLEOTIDE SEQUENCE [LARGE SCALE GENOMIC DNA]</scope>
    <source>
        <strain evidence="2 3">D216</strain>
    </source>
</reference>